<proteinExistence type="predicted"/>
<organism evidence="1 2">
    <name type="scientific">Hygrophoropsis aurantiaca</name>
    <dbReference type="NCBI Taxonomy" id="72124"/>
    <lineage>
        <taxon>Eukaryota</taxon>
        <taxon>Fungi</taxon>
        <taxon>Dikarya</taxon>
        <taxon>Basidiomycota</taxon>
        <taxon>Agaricomycotina</taxon>
        <taxon>Agaricomycetes</taxon>
        <taxon>Agaricomycetidae</taxon>
        <taxon>Boletales</taxon>
        <taxon>Coniophorineae</taxon>
        <taxon>Hygrophoropsidaceae</taxon>
        <taxon>Hygrophoropsis</taxon>
    </lineage>
</organism>
<name>A0ACB8AQS8_9AGAM</name>
<evidence type="ECO:0000313" key="2">
    <source>
        <dbReference type="Proteomes" id="UP000790377"/>
    </source>
</evidence>
<dbReference type="Proteomes" id="UP000790377">
    <property type="component" value="Unassembled WGS sequence"/>
</dbReference>
<evidence type="ECO:0000313" key="1">
    <source>
        <dbReference type="EMBL" id="KAH7915569.1"/>
    </source>
</evidence>
<reference evidence="1" key="1">
    <citation type="journal article" date="2021" name="New Phytol.">
        <title>Evolutionary innovations through gain and loss of genes in the ectomycorrhizal Boletales.</title>
        <authorList>
            <person name="Wu G."/>
            <person name="Miyauchi S."/>
            <person name="Morin E."/>
            <person name="Kuo A."/>
            <person name="Drula E."/>
            <person name="Varga T."/>
            <person name="Kohler A."/>
            <person name="Feng B."/>
            <person name="Cao Y."/>
            <person name="Lipzen A."/>
            <person name="Daum C."/>
            <person name="Hundley H."/>
            <person name="Pangilinan J."/>
            <person name="Johnson J."/>
            <person name="Barry K."/>
            <person name="LaButti K."/>
            <person name="Ng V."/>
            <person name="Ahrendt S."/>
            <person name="Min B."/>
            <person name="Choi I.G."/>
            <person name="Park H."/>
            <person name="Plett J.M."/>
            <person name="Magnuson J."/>
            <person name="Spatafora J.W."/>
            <person name="Nagy L.G."/>
            <person name="Henrissat B."/>
            <person name="Grigoriev I.V."/>
            <person name="Yang Z.L."/>
            <person name="Xu J."/>
            <person name="Martin F.M."/>
        </authorList>
    </citation>
    <scope>NUCLEOTIDE SEQUENCE</scope>
    <source>
        <strain evidence="1">ATCC 28755</strain>
    </source>
</reference>
<comment type="caution">
    <text evidence="1">The sequence shown here is derived from an EMBL/GenBank/DDBJ whole genome shotgun (WGS) entry which is preliminary data.</text>
</comment>
<keyword evidence="2" id="KW-1185">Reference proteome</keyword>
<sequence>MSSIPNLNKAKGKTSGQSFGENEEQMFSIQPHPAKSNNPGEVEEPQVGAGLNSNPELQAHHARGPHVPSPEILNRLEQPKTHEELEKRTAELNRK</sequence>
<gene>
    <name evidence="1" type="ORF">BJ138DRAFT_997734</name>
</gene>
<protein>
    <submittedName>
        <fullName evidence="1">Uncharacterized protein</fullName>
    </submittedName>
</protein>
<accession>A0ACB8AQS8</accession>
<dbReference type="EMBL" id="MU267599">
    <property type="protein sequence ID" value="KAH7915569.1"/>
    <property type="molecule type" value="Genomic_DNA"/>
</dbReference>